<dbReference type="Gene3D" id="2.130.10.10">
    <property type="entry name" value="YVTN repeat-like/Quinoprotein amine dehydrogenase"/>
    <property type="match status" value="1"/>
</dbReference>
<dbReference type="SUPFAM" id="SSF50998">
    <property type="entry name" value="Quinoprotein alcohol dehydrogenase-like"/>
    <property type="match status" value="1"/>
</dbReference>
<dbReference type="EMBL" id="FWYD01000020">
    <property type="protein sequence ID" value="SMD02905.1"/>
    <property type="molecule type" value="Genomic_DNA"/>
</dbReference>
<dbReference type="Proteomes" id="UP000192330">
    <property type="component" value="Unassembled WGS sequence"/>
</dbReference>
<accession>A0A1W2DZB8</accession>
<dbReference type="InterPro" id="IPR011047">
    <property type="entry name" value="Quinoprotein_ADH-like_sf"/>
</dbReference>
<evidence type="ECO:0000313" key="1">
    <source>
        <dbReference type="EMBL" id="SMD02905.1"/>
    </source>
</evidence>
<organism evidence="1 2">
    <name type="scientific">Primorskyibacter flagellatus</name>
    <dbReference type="NCBI Taxonomy" id="1387277"/>
    <lineage>
        <taxon>Bacteria</taxon>
        <taxon>Pseudomonadati</taxon>
        <taxon>Pseudomonadota</taxon>
        <taxon>Alphaproteobacteria</taxon>
        <taxon>Rhodobacterales</taxon>
        <taxon>Roseobacteraceae</taxon>
        <taxon>Primorskyibacter</taxon>
    </lineage>
</organism>
<reference evidence="1 2" key="1">
    <citation type="submission" date="2017-04" db="EMBL/GenBank/DDBJ databases">
        <authorList>
            <person name="Afonso C.L."/>
            <person name="Miller P.J."/>
            <person name="Scott M.A."/>
            <person name="Spackman E."/>
            <person name="Goraichik I."/>
            <person name="Dimitrov K.M."/>
            <person name="Suarez D.L."/>
            <person name="Swayne D.E."/>
        </authorList>
    </citation>
    <scope>NUCLEOTIDE SEQUENCE [LARGE SCALE GENOMIC DNA]</scope>
    <source>
        <strain evidence="1 2">CGMCC 1.12644</strain>
    </source>
</reference>
<protein>
    <submittedName>
        <fullName evidence="1">Uncharacterized protein</fullName>
    </submittedName>
</protein>
<name>A0A1W2DZB8_9RHOB</name>
<keyword evidence="2" id="KW-1185">Reference proteome</keyword>
<evidence type="ECO:0000313" key="2">
    <source>
        <dbReference type="Proteomes" id="UP000192330"/>
    </source>
</evidence>
<dbReference type="AlphaFoldDB" id="A0A1W2DZB8"/>
<proteinExistence type="predicted"/>
<sequence>MAAHSQPTEVQSREHARQALKLLLEEGDRLAALQEALRGLPGTPKNTDLEAYPEAWSALWRAFASRSIRLTGATPTFGALSPDGIRAVVSPEVSDPITPNTRQSATIINPLTSSVVGVPILSQNPMPGGLIGAAGLSVSPDGRLVAISFVGDKTTHIVRLADGVILTSFPAISSRGAFSPDSHAIAFNAVPPGSLSNAPHLLEVRDTQSGAVVFETSLPPHSSLAWISGSEFVVASPSGDISFNARASLMVINTSGEEYPIANDQEITMGRVIASPTMSAFLIQSEQRTDLFEITGTRRATLPPASGGATFVRNGTVVAIPRWPESERISDMQVETYALDGTRLDTQPSDHAVFEQFLYGPTGQILGTLSHMMQGSPYEGISSPSGLDLHEAAVALVGKPTVQGDPEVDATLQISEDFARKAERLLQSGDRQGAMAAALKGLPADPAEDDFVRYQAAHLLLYRAVASRTLRLPLDRAKGTVVAPTGEVLAISGEAPALYSTSDGRLISQLLRDDASTYVSATHPHFSPSGDLLALAENQQPVLHIHDGRTGAIVTTITFSGVGTGSSAYSTTLDPVGFSHDADAFAVLSRNALFIVSTQDWSVAEFDFPGRTKPYASWLPDGRLVMIEPIHSPGGGPVAQLYIHDGRTVTPIHEILSDPDGLRSTPVSMHASRQGSALIAEDGDSSDDRTVIFDGDGQVRAVATGHDGYVHFVRDGTAIAYRDLRGDIGKSLAIHSLTGENLTPQLEDYPVFDQFVFNESGEIKIGGAMTPGAPLFRGEGTPKGRALFDLAVSLLPEDVLTEVKARRIELE</sequence>
<dbReference type="RefSeq" id="WP_143514651.1">
    <property type="nucleotide sequence ID" value="NZ_FWYD01000020.1"/>
</dbReference>
<dbReference type="OrthoDB" id="7858499at2"/>
<gene>
    <name evidence="1" type="ORF">SAMN06295998_1203</name>
</gene>
<dbReference type="InterPro" id="IPR015943">
    <property type="entry name" value="WD40/YVTN_repeat-like_dom_sf"/>
</dbReference>